<evidence type="ECO:0000313" key="7">
    <source>
        <dbReference type="EMBL" id="PJR05133.1"/>
    </source>
</evidence>
<dbReference type="EC" id="3.1.-.-" evidence="5"/>
<organism evidence="7 8">
    <name type="scientific">Avrilella dinanensis</name>
    <dbReference type="NCBI Taxonomy" id="2008672"/>
    <lineage>
        <taxon>Bacteria</taxon>
        <taxon>Pseudomonadati</taxon>
        <taxon>Bacteroidota</taxon>
        <taxon>Flavobacteriia</taxon>
        <taxon>Flavobacteriales</taxon>
        <taxon>Flavobacteriaceae</taxon>
        <taxon>Avrilella</taxon>
    </lineage>
</organism>
<dbReference type="GO" id="GO:0005829">
    <property type="term" value="C:cytosol"/>
    <property type="evidence" value="ECO:0007669"/>
    <property type="project" value="TreeGrafter"/>
</dbReference>
<dbReference type="NCBIfam" id="TIGR00250">
    <property type="entry name" value="RNAse_H_YqgF"/>
    <property type="match status" value="1"/>
</dbReference>
<accession>A0A2M9R8P3</accession>
<name>A0A2M9R8P3_9FLAO</name>
<evidence type="ECO:0000313" key="8">
    <source>
        <dbReference type="Proteomes" id="UP000231960"/>
    </source>
</evidence>
<keyword evidence="4 5" id="KW-0378">Hydrolase</keyword>
<dbReference type="PANTHER" id="PTHR33317">
    <property type="entry name" value="POLYNUCLEOTIDYL TRANSFERASE, RIBONUCLEASE H-LIKE SUPERFAMILY PROTEIN"/>
    <property type="match status" value="1"/>
</dbReference>
<dbReference type="SUPFAM" id="SSF53098">
    <property type="entry name" value="Ribonuclease H-like"/>
    <property type="match status" value="1"/>
</dbReference>
<comment type="function">
    <text evidence="5">Could be a nuclease involved in processing of the 5'-end of pre-16S rRNA.</text>
</comment>
<dbReference type="Proteomes" id="UP000231960">
    <property type="component" value="Unassembled WGS sequence"/>
</dbReference>
<dbReference type="GO" id="GO:0004518">
    <property type="term" value="F:nuclease activity"/>
    <property type="evidence" value="ECO:0007669"/>
    <property type="project" value="UniProtKB-KW"/>
</dbReference>
<evidence type="ECO:0000256" key="4">
    <source>
        <dbReference type="ARBA" id="ARBA00022801"/>
    </source>
</evidence>
<keyword evidence="2 5" id="KW-0690">Ribosome biogenesis</keyword>
<evidence type="ECO:0000256" key="5">
    <source>
        <dbReference type="HAMAP-Rule" id="MF_00651"/>
    </source>
</evidence>
<reference evidence="7 8" key="1">
    <citation type="submission" date="2017-06" db="EMBL/GenBank/DDBJ databases">
        <title>Description of Avrilella dinanensis gen. nov. sp. nov.</title>
        <authorList>
            <person name="Leyer C."/>
            <person name="Sassi M."/>
            <person name="Minet J."/>
            <person name="Kayal S."/>
            <person name="Cattoir V."/>
        </authorList>
    </citation>
    <scope>NUCLEOTIDE SEQUENCE [LARGE SCALE GENOMIC DNA]</scope>
    <source>
        <strain evidence="7 8">UR159</strain>
    </source>
</reference>
<keyword evidence="3 5" id="KW-0540">Nuclease</keyword>
<dbReference type="Pfam" id="PF03652">
    <property type="entry name" value="RuvX"/>
    <property type="match status" value="1"/>
</dbReference>
<dbReference type="CDD" id="cd16964">
    <property type="entry name" value="YqgF"/>
    <property type="match status" value="1"/>
</dbReference>
<comment type="similarity">
    <text evidence="5">Belongs to the YqgF HJR family.</text>
</comment>
<comment type="caution">
    <text evidence="7">The sequence shown here is derived from an EMBL/GenBank/DDBJ whole genome shotgun (WGS) entry which is preliminary data.</text>
</comment>
<dbReference type="InterPro" id="IPR037027">
    <property type="entry name" value="YqgF/RNaseH-like_dom_sf"/>
</dbReference>
<dbReference type="InterPro" id="IPR006641">
    <property type="entry name" value="YqgF/RNaseH-like_dom"/>
</dbReference>
<dbReference type="GO" id="GO:0016788">
    <property type="term" value="F:hydrolase activity, acting on ester bonds"/>
    <property type="evidence" value="ECO:0007669"/>
    <property type="project" value="UniProtKB-UniRule"/>
</dbReference>
<feature type="domain" description="YqgF/RNase H-like" evidence="6">
    <location>
        <begin position="4"/>
        <end position="102"/>
    </location>
</feature>
<protein>
    <recommendedName>
        <fullName evidence="5">Putative pre-16S rRNA nuclease</fullName>
        <ecNumber evidence="5">3.1.-.-</ecNumber>
    </recommendedName>
</protein>
<dbReference type="PANTHER" id="PTHR33317:SF4">
    <property type="entry name" value="POLYNUCLEOTIDYL TRANSFERASE, RIBONUCLEASE H-LIKE SUPERFAMILY PROTEIN"/>
    <property type="match status" value="1"/>
</dbReference>
<dbReference type="InterPro" id="IPR012337">
    <property type="entry name" value="RNaseH-like_sf"/>
</dbReference>
<gene>
    <name evidence="7" type="ORF">CDL10_08340</name>
</gene>
<evidence type="ECO:0000256" key="2">
    <source>
        <dbReference type="ARBA" id="ARBA00022517"/>
    </source>
</evidence>
<evidence type="ECO:0000259" key="6">
    <source>
        <dbReference type="SMART" id="SM00732"/>
    </source>
</evidence>
<comment type="subcellular location">
    <subcellularLocation>
        <location evidence="5">Cytoplasm</location>
    </subcellularLocation>
</comment>
<dbReference type="HAMAP" id="MF_00651">
    <property type="entry name" value="Nuclease_YqgF"/>
    <property type="match status" value="1"/>
</dbReference>
<evidence type="ECO:0000256" key="3">
    <source>
        <dbReference type="ARBA" id="ARBA00022722"/>
    </source>
</evidence>
<keyword evidence="1 5" id="KW-0963">Cytoplasm</keyword>
<evidence type="ECO:0000256" key="1">
    <source>
        <dbReference type="ARBA" id="ARBA00022490"/>
    </source>
</evidence>
<sequence>MKSARILAIDYGAKRTGLAVTDPLQIIASGLTTVSTVELFDFLDSYFQEEGVSKVIIGMPKRLNNELSEIAPQIEKFISDFQQKYPDIPIETLDERFTSKIAFQSMIDSGMKKKQRKNKGLVDEIAATVLLQDYLTGKMF</sequence>
<dbReference type="SMART" id="SM00732">
    <property type="entry name" value="YqgFc"/>
    <property type="match status" value="1"/>
</dbReference>
<dbReference type="EMBL" id="NIPO01000001">
    <property type="protein sequence ID" value="PJR05133.1"/>
    <property type="molecule type" value="Genomic_DNA"/>
</dbReference>
<keyword evidence="8" id="KW-1185">Reference proteome</keyword>
<dbReference type="InterPro" id="IPR005227">
    <property type="entry name" value="YqgF"/>
</dbReference>
<dbReference type="AlphaFoldDB" id="A0A2M9R8P3"/>
<dbReference type="GO" id="GO:0000967">
    <property type="term" value="P:rRNA 5'-end processing"/>
    <property type="evidence" value="ECO:0007669"/>
    <property type="project" value="UniProtKB-UniRule"/>
</dbReference>
<dbReference type="OrthoDB" id="9796140at2"/>
<dbReference type="Gene3D" id="3.30.420.140">
    <property type="entry name" value="YqgF/RNase H-like domain"/>
    <property type="match status" value="1"/>
</dbReference>
<proteinExistence type="inferred from homology"/>